<evidence type="ECO:0000256" key="10">
    <source>
        <dbReference type="ARBA" id="ARBA00023304"/>
    </source>
</evidence>
<dbReference type="InterPro" id="IPR033940">
    <property type="entry name" value="IPMI_Swivel"/>
</dbReference>
<evidence type="ECO:0000256" key="7">
    <source>
        <dbReference type="ARBA" id="ARBA00022430"/>
    </source>
</evidence>
<dbReference type="Gene3D" id="3.20.19.10">
    <property type="entry name" value="Aconitase, domain 4"/>
    <property type="match status" value="1"/>
</dbReference>
<dbReference type="InterPro" id="IPR050075">
    <property type="entry name" value="LeuD"/>
</dbReference>
<evidence type="ECO:0000256" key="8">
    <source>
        <dbReference type="ARBA" id="ARBA00022605"/>
    </source>
</evidence>
<dbReference type="GO" id="GO:0003861">
    <property type="term" value="F:3-isopropylmalate dehydratase activity"/>
    <property type="evidence" value="ECO:0007669"/>
    <property type="project" value="UniProtKB-EC"/>
</dbReference>
<comment type="pathway">
    <text evidence="3">Amino-acid biosynthesis; L-leucine biosynthesis; L-leucine from 3-methyl-2-oxobutanoate: step 2/4.</text>
</comment>
<dbReference type="NCBIfam" id="TIGR00171">
    <property type="entry name" value="leuD"/>
    <property type="match status" value="1"/>
</dbReference>
<dbReference type="Pfam" id="PF00694">
    <property type="entry name" value="Aconitase_C"/>
    <property type="match status" value="1"/>
</dbReference>
<comment type="subunit">
    <text evidence="5">Heterodimer of LeuC and LeuD.</text>
</comment>
<evidence type="ECO:0000256" key="6">
    <source>
        <dbReference type="ARBA" id="ARBA00011998"/>
    </source>
</evidence>
<dbReference type="CDD" id="cd01577">
    <property type="entry name" value="IPMI_Swivel"/>
    <property type="match status" value="1"/>
</dbReference>
<reference evidence="12 13" key="1">
    <citation type="submission" date="2024-07" db="EMBL/GenBank/DDBJ databases">
        <title>Luteimonas salilacus sp. nov., isolated from the shore soil of Salt Lake in Tibet of China.</title>
        <authorList>
            <person name="Zhang X."/>
            <person name="Li A."/>
        </authorList>
    </citation>
    <scope>NUCLEOTIDE SEQUENCE [LARGE SCALE GENOMIC DNA]</scope>
    <source>
        <strain evidence="12 13">B3-2-R+30</strain>
    </source>
</reference>
<evidence type="ECO:0000256" key="5">
    <source>
        <dbReference type="ARBA" id="ARBA00011271"/>
    </source>
</evidence>
<protein>
    <recommendedName>
        <fullName evidence="6">3-isopropylmalate dehydratase</fullName>
        <ecNumber evidence="6">4.2.1.33</ecNumber>
    </recommendedName>
</protein>
<comment type="similarity">
    <text evidence="4">Belongs to the LeuD family. LeuD type 1 subfamily.</text>
</comment>
<evidence type="ECO:0000259" key="11">
    <source>
        <dbReference type="Pfam" id="PF00694"/>
    </source>
</evidence>
<dbReference type="RefSeq" id="WP_370566080.1">
    <property type="nucleotide sequence ID" value="NZ_JBFWIC010000020.1"/>
</dbReference>
<feature type="domain" description="Aconitase A/isopropylmalate dehydratase small subunit swivel" evidence="11">
    <location>
        <begin position="39"/>
        <end position="97"/>
    </location>
</feature>
<evidence type="ECO:0000313" key="13">
    <source>
        <dbReference type="Proteomes" id="UP001566331"/>
    </source>
</evidence>
<dbReference type="PANTHER" id="PTHR43345:SF5">
    <property type="entry name" value="3-ISOPROPYLMALATE DEHYDRATASE SMALL SUBUNIT"/>
    <property type="match status" value="1"/>
</dbReference>
<dbReference type="EC" id="4.2.1.33" evidence="6"/>
<gene>
    <name evidence="12" type="primary">leuD</name>
    <name evidence="12" type="ORF">AB6713_14055</name>
</gene>
<dbReference type="Proteomes" id="UP001566331">
    <property type="component" value="Unassembled WGS sequence"/>
</dbReference>
<dbReference type="InterPro" id="IPR004431">
    <property type="entry name" value="3-IsopropMal_deHydase_ssu"/>
</dbReference>
<dbReference type="InterPro" id="IPR015928">
    <property type="entry name" value="Aconitase/3IPM_dehydase_swvl"/>
</dbReference>
<feature type="non-terminal residue" evidence="12">
    <location>
        <position position="1"/>
    </location>
</feature>
<comment type="catalytic activity">
    <reaction evidence="1">
        <text>(2R,3S)-3-isopropylmalate = (2S)-2-isopropylmalate</text>
        <dbReference type="Rhea" id="RHEA:32287"/>
        <dbReference type="ChEBI" id="CHEBI:1178"/>
        <dbReference type="ChEBI" id="CHEBI:35121"/>
        <dbReference type="EC" id="4.2.1.33"/>
    </reaction>
</comment>
<name>A0ABV4HSL2_9GAMM</name>
<keyword evidence="10" id="KW-0100">Branched-chain amino acid biosynthesis</keyword>
<dbReference type="SUPFAM" id="SSF52016">
    <property type="entry name" value="LeuD/IlvD-like"/>
    <property type="match status" value="1"/>
</dbReference>
<evidence type="ECO:0000256" key="4">
    <source>
        <dbReference type="ARBA" id="ARBA00009845"/>
    </source>
</evidence>
<keyword evidence="7" id="KW-0432">Leucine biosynthesis</keyword>
<dbReference type="InterPro" id="IPR000573">
    <property type="entry name" value="AconitaseA/IPMdHydase_ssu_swvl"/>
</dbReference>
<keyword evidence="13" id="KW-1185">Reference proteome</keyword>
<accession>A0ABV4HSL2</accession>
<evidence type="ECO:0000313" key="12">
    <source>
        <dbReference type="EMBL" id="MEZ0475725.1"/>
    </source>
</evidence>
<dbReference type="EMBL" id="JBFWIC010000020">
    <property type="protein sequence ID" value="MEZ0475725.1"/>
    <property type="molecule type" value="Genomic_DNA"/>
</dbReference>
<comment type="caution">
    <text evidence="12">The sequence shown here is derived from an EMBL/GenBank/DDBJ whole genome shotgun (WGS) entry which is preliminary data.</text>
</comment>
<evidence type="ECO:0000256" key="9">
    <source>
        <dbReference type="ARBA" id="ARBA00023239"/>
    </source>
</evidence>
<evidence type="ECO:0000256" key="2">
    <source>
        <dbReference type="ARBA" id="ARBA00002695"/>
    </source>
</evidence>
<organism evidence="12 13">
    <name type="scientific">Luteimonas salinilitoris</name>
    <dbReference type="NCBI Taxonomy" id="3237697"/>
    <lineage>
        <taxon>Bacteria</taxon>
        <taxon>Pseudomonadati</taxon>
        <taxon>Pseudomonadota</taxon>
        <taxon>Gammaproteobacteria</taxon>
        <taxon>Lysobacterales</taxon>
        <taxon>Lysobacteraceae</taxon>
        <taxon>Luteimonas</taxon>
    </lineage>
</organism>
<evidence type="ECO:0000256" key="3">
    <source>
        <dbReference type="ARBA" id="ARBA00004729"/>
    </source>
</evidence>
<sequence length="167" mass="18666">QRLPFAVLLAPGRHHSLSSFPLPPPPPPDPDFAFNRPENTGRSILVAGRNFGCGSSREHAPWALRDLGLRAIVSSEIADIFRSNALKNGLLPIVLPETVVQALMRRPDDELEIDVATRELRTPGNNVYRFPLDAFSRTCLLEGVDELGYLLARQSDITLYEERFHAR</sequence>
<dbReference type="PANTHER" id="PTHR43345">
    <property type="entry name" value="3-ISOPROPYLMALATE DEHYDRATASE SMALL SUBUNIT 2-RELATED-RELATED"/>
    <property type="match status" value="1"/>
</dbReference>
<keyword evidence="8" id="KW-0028">Amino-acid biosynthesis</keyword>
<evidence type="ECO:0000256" key="1">
    <source>
        <dbReference type="ARBA" id="ARBA00000491"/>
    </source>
</evidence>
<keyword evidence="9 12" id="KW-0456">Lyase</keyword>
<proteinExistence type="inferred from homology"/>
<comment type="function">
    <text evidence="2">Catalyzes the isomerization between 2-isopropylmalate and 3-isopropylmalate, via the formation of 2-isopropylmaleate.</text>
</comment>